<feature type="domain" description="Flavodoxin-like fold" evidence="4">
    <location>
        <begin position="21"/>
        <end position="197"/>
    </location>
</feature>
<dbReference type="PANTHER" id="PTHR10204:SF34">
    <property type="entry name" value="NAD(P)H DEHYDROGENASE [QUINONE] 1 ISOFORM 1"/>
    <property type="match status" value="1"/>
</dbReference>
<comment type="similarity">
    <text evidence="1">Belongs to the NAD(P)H dehydrogenase (quinone) family.</text>
</comment>
<protein>
    <recommendedName>
        <fullName evidence="4">Flavodoxin-like fold domain-containing protein</fullName>
    </recommendedName>
</protein>
<comment type="caution">
    <text evidence="5">The sequence shown here is derived from an EMBL/GenBank/DDBJ whole genome shotgun (WGS) entry which is preliminary data.</text>
</comment>
<dbReference type="InterPro" id="IPR029039">
    <property type="entry name" value="Flavoprotein-like_sf"/>
</dbReference>
<evidence type="ECO:0000313" key="5">
    <source>
        <dbReference type="EMBL" id="GAA2174177.1"/>
    </source>
</evidence>
<evidence type="ECO:0000259" key="4">
    <source>
        <dbReference type="Pfam" id="PF02525"/>
    </source>
</evidence>
<sequence>MLGSVQIVDTVKINDRIGATMRTLVIDGHPNPDSLTAALAARYAAASDDARLLAVRDLDFDLVLHRGYRGDQPIEPDVADALRAIRDAEHVVVVTPVWWGSVPALLKGFLDRVLVSGEAFRYTERGMPVGLLAGRTGRLVVTSDSPRWYLPLVGDTTVRQLRTTTLRFCGIRPVRLTRATVVRASTPERRERWLERMERDARRDGAATGGRRPATETVGAGAR</sequence>
<evidence type="ECO:0000256" key="1">
    <source>
        <dbReference type="ARBA" id="ARBA00006252"/>
    </source>
</evidence>
<dbReference type="Proteomes" id="UP001501599">
    <property type="component" value="Unassembled WGS sequence"/>
</dbReference>
<evidence type="ECO:0000256" key="2">
    <source>
        <dbReference type="ARBA" id="ARBA00023002"/>
    </source>
</evidence>
<evidence type="ECO:0000313" key="6">
    <source>
        <dbReference type="Proteomes" id="UP001501599"/>
    </source>
</evidence>
<organism evidence="5 6">
    <name type="scientific">Agrococcus versicolor</name>
    <dbReference type="NCBI Taxonomy" id="501482"/>
    <lineage>
        <taxon>Bacteria</taxon>
        <taxon>Bacillati</taxon>
        <taxon>Actinomycetota</taxon>
        <taxon>Actinomycetes</taxon>
        <taxon>Micrococcales</taxon>
        <taxon>Microbacteriaceae</taxon>
        <taxon>Agrococcus</taxon>
    </lineage>
</organism>
<dbReference type="EMBL" id="BAAAQT010000006">
    <property type="protein sequence ID" value="GAA2174177.1"/>
    <property type="molecule type" value="Genomic_DNA"/>
</dbReference>
<dbReference type="PANTHER" id="PTHR10204">
    <property type="entry name" value="NAD P H OXIDOREDUCTASE-RELATED"/>
    <property type="match status" value="1"/>
</dbReference>
<name>A0ABN3AT23_9MICO</name>
<dbReference type="InterPro" id="IPR003680">
    <property type="entry name" value="Flavodoxin_fold"/>
</dbReference>
<feature type="region of interest" description="Disordered" evidence="3">
    <location>
        <begin position="198"/>
        <end position="223"/>
    </location>
</feature>
<gene>
    <name evidence="5" type="ORF">GCM10009846_19130</name>
</gene>
<evidence type="ECO:0000256" key="3">
    <source>
        <dbReference type="SAM" id="MobiDB-lite"/>
    </source>
</evidence>
<accession>A0ABN3AT23</accession>
<proteinExistence type="inferred from homology"/>
<dbReference type="InterPro" id="IPR051545">
    <property type="entry name" value="NAD(P)H_dehydrogenase_qn"/>
</dbReference>
<dbReference type="Gene3D" id="3.40.50.360">
    <property type="match status" value="1"/>
</dbReference>
<dbReference type="SUPFAM" id="SSF52218">
    <property type="entry name" value="Flavoproteins"/>
    <property type="match status" value="1"/>
</dbReference>
<keyword evidence="2" id="KW-0560">Oxidoreductase</keyword>
<dbReference type="Pfam" id="PF02525">
    <property type="entry name" value="Flavodoxin_2"/>
    <property type="match status" value="1"/>
</dbReference>
<reference evidence="5 6" key="1">
    <citation type="journal article" date="2019" name="Int. J. Syst. Evol. Microbiol.">
        <title>The Global Catalogue of Microorganisms (GCM) 10K type strain sequencing project: providing services to taxonomists for standard genome sequencing and annotation.</title>
        <authorList>
            <consortium name="The Broad Institute Genomics Platform"/>
            <consortium name="The Broad Institute Genome Sequencing Center for Infectious Disease"/>
            <person name="Wu L."/>
            <person name="Ma J."/>
        </authorList>
    </citation>
    <scope>NUCLEOTIDE SEQUENCE [LARGE SCALE GENOMIC DNA]</scope>
    <source>
        <strain evidence="5 6">JCM 16026</strain>
    </source>
</reference>
<keyword evidence="6" id="KW-1185">Reference proteome</keyword>